<keyword evidence="2" id="KW-1185">Reference proteome</keyword>
<evidence type="ECO:0000313" key="1">
    <source>
        <dbReference type="EMBL" id="QDS87065.1"/>
    </source>
</evidence>
<name>A0A517LWQ7_9BACT</name>
<protein>
    <submittedName>
        <fullName evidence="1">Uncharacterized protein</fullName>
    </submittedName>
</protein>
<accession>A0A517LWQ7</accession>
<evidence type="ECO:0000313" key="2">
    <source>
        <dbReference type="Proteomes" id="UP000319557"/>
    </source>
</evidence>
<dbReference type="InterPro" id="IPR023296">
    <property type="entry name" value="Glyco_hydro_beta-prop_sf"/>
</dbReference>
<proteinExistence type="predicted"/>
<dbReference type="RefSeq" id="WP_218934615.1">
    <property type="nucleotide sequence ID" value="NZ_CP036261.1"/>
</dbReference>
<dbReference type="SUPFAM" id="SSF75005">
    <property type="entry name" value="Arabinanase/levansucrase/invertase"/>
    <property type="match status" value="1"/>
</dbReference>
<dbReference type="Proteomes" id="UP000319557">
    <property type="component" value="Chromosome"/>
</dbReference>
<dbReference type="EMBL" id="CP036261">
    <property type="protein sequence ID" value="QDS87065.1"/>
    <property type="molecule type" value="Genomic_DNA"/>
</dbReference>
<dbReference type="KEGG" id="ruv:EC9_12410"/>
<dbReference type="Gene3D" id="2.115.10.20">
    <property type="entry name" value="Glycosyl hydrolase domain, family 43"/>
    <property type="match status" value="1"/>
</dbReference>
<reference evidence="1 2" key="1">
    <citation type="submission" date="2019-02" db="EMBL/GenBank/DDBJ databases">
        <title>Deep-cultivation of Planctomycetes and their phenomic and genomic characterization uncovers novel biology.</title>
        <authorList>
            <person name="Wiegand S."/>
            <person name="Jogler M."/>
            <person name="Boedeker C."/>
            <person name="Pinto D."/>
            <person name="Vollmers J."/>
            <person name="Rivas-Marin E."/>
            <person name="Kohn T."/>
            <person name="Peeters S.H."/>
            <person name="Heuer A."/>
            <person name="Rast P."/>
            <person name="Oberbeckmann S."/>
            <person name="Bunk B."/>
            <person name="Jeske O."/>
            <person name="Meyerdierks A."/>
            <person name="Storesund J.E."/>
            <person name="Kallscheuer N."/>
            <person name="Luecker S."/>
            <person name="Lage O.M."/>
            <person name="Pohl T."/>
            <person name="Merkel B.J."/>
            <person name="Hornburger P."/>
            <person name="Mueller R.-W."/>
            <person name="Bruemmer F."/>
            <person name="Labrenz M."/>
            <person name="Spormann A.M."/>
            <person name="Op den Camp H."/>
            <person name="Overmann J."/>
            <person name="Amann R."/>
            <person name="Jetten M.S.M."/>
            <person name="Mascher T."/>
            <person name="Medema M.H."/>
            <person name="Devos D.P."/>
            <person name="Kaster A.-K."/>
            <person name="Ovreas L."/>
            <person name="Rohde M."/>
            <person name="Galperin M.Y."/>
            <person name="Jogler C."/>
        </authorList>
    </citation>
    <scope>NUCLEOTIDE SEQUENCE [LARGE SCALE GENOMIC DNA]</scope>
    <source>
        <strain evidence="1 2">EC9</strain>
    </source>
</reference>
<sequence>MKFNRSPHMFSNVPMVLAVAVGLGVAMGAQQSLWAESNDGSGTGKDPSGPALECRNAFDLAPFKQGVLLFTDRKYTAKSVPDLLKELTFVRTSIDGYKLTCTRSGLLYALTPRAAQEGAASQEDYLADKGFEKLSWDDFQLFGNNAIDRVTVYRKVIEEGEVLDINKWVVLLLPTGGEISKWKPRPWNQNQGELLYNGIQLPRDWPPGDADPKDASPLAVPYLEFPPETIVIDTGRQLFVDDFLIENTTLKRTWHKARKYEGNPILSPTTDLERGVQSGQAPMAAPFSGGVWYDPSDKRFKMWYHAGWFDGTAYAESKDGIHWERPDLDVVPGTNRIVPRKGVRDSAAVILDTFTDEASQRYKMLIWSRPQGGELFTSADGIHWSDPVRTGPMGDRSTIFFNPFRNKWVYSIRASWRGRSRNYSESDDFLAGASLSDQVKWMRADNLDLPDDHWFYAFPQRDGKPTTPSLYNLDAVAYESVMLGALEIYQGPDNGACAAEGVPKLTEIHLGFSRDGFHWQRAEDRTPFIAATRKAGTWDRGYIQSNAAICLVMGDELWFYYTGFAGDTARKGLPIDSNGMYANASTGIAKLRRDGFASLDAGSESGNLTTRSVVFQGNRLFVNADCPEGTLRVEVLDEAGSVVAGFSKEQCNPIASDSTLAEVTWDSASDLSSIVGKPVRFRFHLQNGRLYSFWVSPNESGASHGFVAGGGPGFDSLIDTKGKAAYIAEEETSR</sequence>
<organism evidence="1 2">
    <name type="scientific">Rosistilla ulvae</name>
    <dbReference type="NCBI Taxonomy" id="1930277"/>
    <lineage>
        <taxon>Bacteria</taxon>
        <taxon>Pseudomonadati</taxon>
        <taxon>Planctomycetota</taxon>
        <taxon>Planctomycetia</taxon>
        <taxon>Pirellulales</taxon>
        <taxon>Pirellulaceae</taxon>
        <taxon>Rosistilla</taxon>
    </lineage>
</organism>
<gene>
    <name evidence="1" type="ORF">EC9_12410</name>
</gene>
<dbReference type="AlphaFoldDB" id="A0A517LWQ7"/>